<dbReference type="OrthoDB" id="9778052at2"/>
<dbReference type="PANTHER" id="PTHR10366">
    <property type="entry name" value="NAD DEPENDENT EPIMERASE/DEHYDRATASE"/>
    <property type="match status" value="1"/>
</dbReference>
<keyword evidence="5" id="KW-1185">Reference proteome</keyword>
<evidence type="ECO:0000313" key="5">
    <source>
        <dbReference type="Proteomes" id="UP000094936"/>
    </source>
</evidence>
<dbReference type="InterPro" id="IPR050425">
    <property type="entry name" value="NAD(P)_dehydrat-like"/>
</dbReference>
<dbReference type="GO" id="GO:0016616">
    <property type="term" value="F:oxidoreductase activity, acting on the CH-OH group of donors, NAD or NADP as acceptor"/>
    <property type="evidence" value="ECO:0007669"/>
    <property type="project" value="TreeGrafter"/>
</dbReference>
<reference evidence="4 5" key="1">
    <citation type="submission" date="2016-05" db="EMBL/GenBank/DDBJ databases">
        <title>Genomic Taxonomy of the Vibrionaceae.</title>
        <authorList>
            <person name="Gomez-Gil B."/>
            <person name="Enciso-Ibarra J."/>
        </authorList>
    </citation>
    <scope>NUCLEOTIDE SEQUENCE [LARGE SCALE GENOMIC DNA]</scope>
    <source>
        <strain evidence="4 5">CAIM 1920</strain>
    </source>
</reference>
<dbReference type="RefSeq" id="WP_068905199.1">
    <property type="nucleotide sequence ID" value="NZ_JBHUIF010000012.1"/>
</dbReference>
<organism evidence="4 5">
    <name type="scientific">Veronia pacifica</name>
    <dbReference type="NCBI Taxonomy" id="1080227"/>
    <lineage>
        <taxon>Bacteria</taxon>
        <taxon>Pseudomonadati</taxon>
        <taxon>Pseudomonadota</taxon>
        <taxon>Gammaproteobacteria</taxon>
        <taxon>Vibrionales</taxon>
        <taxon>Vibrionaceae</taxon>
        <taxon>Veronia</taxon>
    </lineage>
</organism>
<name>A0A1C3EAK2_9GAMM</name>
<comment type="similarity">
    <text evidence="2">Belongs to the NAD(P)-dependent epimerase/dehydratase family. Dihydroflavonol-4-reductase subfamily.</text>
</comment>
<dbReference type="Proteomes" id="UP000094936">
    <property type="component" value="Unassembled WGS sequence"/>
</dbReference>
<dbReference type="InterPro" id="IPR036291">
    <property type="entry name" value="NAD(P)-bd_dom_sf"/>
</dbReference>
<comment type="caution">
    <text evidence="4">The sequence shown here is derived from an EMBL/GenBank/DDBJ whole genome shotgun (WGS) entry which is preliminary data.</text>
</comment>
<sequence>MPEFKSDSPVMVTGANGYVASWLVKGLLEAGNTVHATVRDPDNSDKVGHLTALANQTKGQLVLFKADLLDSDAYDAPMSGCELVFHTASPFVIRGVKNNEKDLLEPARLGTKNVLDAVNRTESVKRVVLTSSVAAIYGDSADLADSGKTAFDESDWNHSSSSHHQAYSYSKTIAEKLAWEINDAQDRWTLVAINPGLVLGPSLGKTRSESMRIFRDMFNGSLFPAAPDLTFGLVDVRDVAKAHLLAAFKPNASGRHVTVAGTMSYVEIARVLRERFGVKAILTPRFTAPKALIWLMSPLVGIDRSFVSKNVGYKPAFDNRYIRQDLGLEFSNLNDCVADHFQQIIESRNK</sequence>
<evidence type="ECO:0000313" key="4">
    <source>
        <dbReference type="EMBL" id="ODA30287.1"/>
    </source>
</evidence>
<feature type="domain" description="NAD-dependent epimerase/dehydratase" evidence="3">
    <location>
        <begin position="10"/>
        <end position="259"/>
    </location>
</feature>
<dbReference type="SUPFAM" id="SSF51735">
    <property type="entry name" value="NAD(P)-binding Rossmann-fold domains"/>
    <property type="match status" value="1"/>
</dbReference>
<protein>
    <submittedName>
        <fullName evidence="4">Diaminohydroxyphosphoribosylaminopyrimidine deaminase</fullName>
    </submittedName>
</protein>
<evidence type="ECO:0000256" key="2">
    <source>
        <dbReference type="ARBA" id="ARBA00023445"/>
    </source>
</evidence>
<dbReference type="FunFam" id="3.40.50.720:FF:000336">
    <property type="entry name" value="Aldehyde reductase"/>
    <property type="match status" value="1"/>
</dbReference>
<accession>A0A1C3EAK2</accession>
<evidence type="ECO:0000259" key="3">
    <source>
        <dbReference type="Pfam" id="PF01370"/>
    </source>
</evidence>
<gene>
    <name evidence="4" type="ORF">A8L45_20365</name>
</gene>
<dbReference type="PANTHER" id="PTHR10366:SF564">
    <property type="entry name" value="STEROL-4-ALPHA-CARBOXYLATE 3-DEHYDROGENASE, DECARBOXYLATING"/>
    <property type="match status" value="1"/>
</dbReference>
<dbReference type="Gene3D" id="3.40.50.720">
    <property type="entry name" value="NAD(P)-binding Rossmann-like Domain"/>
    <property type="match status" value="1"/>
</dbReference>
<dbReference type="Pfam" id="PF01370">
    <property type="entry name" value="Epimerase"/>
    <property type="match status" value="1"/>
</dbReference>
<proteinExistence type="inferred from homology"/>
<dbReference type="InterPro" id="IPR001509">
    <property type="entry name" value="Epimerase_deHydtase"/>
</dbReference>
<dbReference type="EMBL" id="LYBM01000054">
    <property type="protein sequence ID" value="ODA30287.1"/>
    <property type="molecule type" value="Genomic_DNA"/>
</dbReference>
<dbReference type="AlphaFoldDB" id="A0A1C3EAK2"/>
<keyword evidence="1" id="KW-0560">Oxidoreductase</keyword>
<evidence type="ECO:0000256" key="1">
    <source>
        <dbReference type="ARBA" id="ARBA00023002"/>
    </source>
</evidence>
<dbReference type="STRING" id="1080227.A8L45_20365"/>